<dbReference type="EMBL" id="JASPKY010000028">
    <property type="protein sequence ID" value="KAK9751406.1"/>
    <property type="molecule type" value="Genomic_DNA"/>
</dbReference>
<comment type="caution">
    <text evidence="1">The sequence shown here is derived from an EMBL/GenBank/DDBJ whole genome shotgun (WGS) entry which is preliminary data.</text>
</comment>
<keyword evidence="2" id="KW-1185">Reference proteome</keyword>
<reference evidence="1 2" key="1">
    <citation type="journal article" date="2024" name="BMC Genomics">
        <title>De novo assembly and annotation of Popillia japonica's genome with initial clues to its potential as an invasive pest.</title>
        <authorList>
            <person name="Cucini C."/>
            <person name="Boschi S."/>
            <person name="Funari R."/>
            <person name="Cardaioli E."/>
            <person name="Iannotti N."/>
            <person name="Marturano G."/>
            <person name="Paoli F."/>
            <person name="Bruttini M."/>
            <person name="Carapelli A."/>
            <person name="Frati F."/>
            <person name="Nardi F."/>
        </authorList>
    </citation>
    <scope>NUCLEOTIDE SEQUENCE [LARGE SCALE GENOMIC DNA]</scope>
    <source>
        <strain evidence="1">DMR45628</strain>
    </source>
</reference>
<name>A0AAW1MYN1_POPJA</name>
<organism evidence="1 2">
    <name type="scientific">Popillia japonica</name>
    <name type="common">Japanese beetle</name>
    <dbReference type="NCBI Taxonomy" id="7064"/>
    <lineage>
        <taxon>Eukaryota</taxon>
        <taxon>Metazoa</taxon>
        <taxon>Ecdysozoa</taxon>
        <taxon>Arthropoda</taxon>
        <taxon>Hexapoda</taxon>
        <taxon>Insecta</taxon>
        <taxon>Pterygota</taxon>
        <taxon>Neoptera</taxon>
        <taxon>Endopterygota</taxon>
        <taxon>Coleoptera</taxon>
        <taxon>Polyphaga</taxon>
        <taxon>Scarabaeiformia</taxon>
        <taxon>Scarabaeidae</taxon>
        <taxon>Rutelinae</taxon>
        <taxon>Popillia</taxon>
    </lineage>
</organism>
<gene>
    <name evidence="1" type="ORF">QE152_g5007</name>
</gene>
<dbReference type="AlphaFoldDB" id="A0AAW1MYN1"/>
<dbReference type="Proteomes" id="UP001458880">
    <property type="component" value="Unassembled WGS sequence"/>
</dbReference>
<evidence type="ECO:0000313" key="1">
    <source>
        <dbReference type="EMBL" id="KAK9751406.1"/>
    </source>
</evidence>
<protein>
    <recommendedName>
        <fullName evidence="3">Reverse transcriptase domain-containing protein</fullName>
    </recommendedName>
</protein>
<evidence type="ECO:0008006" key="3">
    <source>
        <dbReference type="Google" id="ProtNLM"/>
    </source>
</evidence>
<proteinExistence type="predicted"/>
<accession>A0AAW1MYN1</accession>
<sequence>MVSEGVLYSFSDLSDRYQRVMLNNKGKTYSSQRTINNCRIAPRQYSWSCPVRNFGNDLLAESVESGVGICCYGDDINLVVAASDFNELVNRGVEIFRKTTEWVSTNQLVMNKQKTASIIFKTKQNKLIRPSILARDCKIDIGQEIKFLGIYIDEHLDWVSQIEQFLKT</sequence>
<evidence type="ECO:0000313" key="2">
    <source>
        <dbReference type="Proteomes" id="UP001458880"/>
    </source>
</evidence>